<accession>A0ABW9G6U1</accession>
<dbReference type="Gene3D" id="3.40.190.10">
    <property type="entry name" value="Periplasmic binding protein-like II"/>
    <property type="match status" value="2"/>
</dbReference>
<evidence type="ECO:0000313" key="14">
    <source>
        <dbReference type="Proteomes" id="UP001629953"/>
    </source>
</evidence>
<dbReference type="InterPro" id="IPR037406">
    <property type="entry name" value="MetR_PBP2"/>
</dbReference>
<evidence type="ECO:0000256" key="10">
    <source>
        <dbReference type="ARBA" id="ARBA00023163"/>
    </source>
</evidence>
<evidence type="ECO:0000256" key="5">
    <source>
        <dbReference type="ARBA" id="ARBA00022491"/>
    </source>
</evidence>
<dbReference type="InterPro" id="IPR005119">
    <property type="entry name" value="LysR_subst-bd"/>
</dbReference>
<reference evidence="13 14" key="1">
    <citation type="journal article" date="2013" name="Int. J. Syst. Evol. Microbiol.">
        <title>Celerinatantimonas yamalensis sp. nov., a cold-adapted diazotrophic bacterium from a cold permafrost brine.</title>
        <authorList>
            <person name="Shcherbakova V."/>
            <person name="Chuvilskaya N."/>
            <person name="Rivkina E."/>
            <person name="Demidov N."/>
            <person name="Uchaeva V."/>
            <person name="Suetin S."/>
            <person name="Suzina N."/>
            <person name="Gilichinsky D."/>
        </authorList>
    </citation>
    <scope>NUCLEOTIDE SEQUENCE [LARGE SCALE GENOMIC DNA]</scope>
    <source>
        <strain evidence="13 14">C7</strain>
    </source>
</reference>
<evidence type="ECO:0000313" key="13">
    <source>
        <dbReference type="EMBL" id="MFM2485084.1"/>
    </source>
</evidence>
<name>A0ABW9G6U1_9GAMM</name>
<dbReference type="PANTHER" id="PTHR30126:SF25">
    <property type="entry name" value="HTH-TYPE TRANSCRIPTIONAL REGULATOR METR"/>
    <property type="match status" value="1"/>
</dbReference>
<evidence type="ECO:0000256" key="9">
    <source>
        <dbReference type="ARBA" id="ARBA00023159"/>
    </source>
</evidence>
<dbReference type="Gene3D" id="1.10.10.10">
    <property type="entry name" value="Winged helix-like DNA-binding domain superfamily/Winged helix DNA-binding domain"/>
    <property type="match status" value="1"/>
</dbReference>
<organism evidence="13 14">
    <name type="scientific">Celerinatantimonas yamalensis</name>
    <dbReference type="NCBI Taxonomy" id="559956"/>
    <lineage>
        <taxon>Bacteria</taxon>
        <taxon>Pseudomonadati</taxon>
        <taxon>Pseudomonadota</taxon>
        <taxon>Gammaproteobacteria</taxon>
        <taxon>Celerinatantimonadaceae</taxon>
        <taxon>Celerinatantimonas</taxon>
    </lineage>
</organism>
<keyword evidence="9" id="KW-0010">Activator</keyword>
<keyword evidence="10" id="KW-0804">Transcription</keyword>
<comment type="subcellular location">
    <subcellularLocation>
        <location evidence="1">Cytoplasm</location>
    </subcellularLocation>
</comment>
<keyword evidence="8" id="KW-0238">DNA-binding</keyword>
<dbReference type="InterPro" id="IPR000847">
    <property type="entry name" value="LysR_HTH_N"/>
</dbReference>
<protein>
    <recommendedName>
        <fullName evidence="3">HTH-type transcriptional regulator MetR</fullName>
    </recommendedName>
</protein>
<evidence type="ECO:0000256" key="11">
    <source>
        <dbReference type="ARBA" id="ARBA00023167"/>
    </source>
</evidence>
<dbReference type="InterPro" id="IPR036390">
    <property type="entry name" value="WH_DNA-bd_sf"/>
</dbReference>
<dbReference type="Proteomes" id="UP001629953">
    <property type="component" value="Unassembled WGS sequence"/>
</dbReference>
<dbReference type="Pfam" id="PF03466">
    <property type="entry name" value="LysR_substrate"/>
    <property type="match status" value="1"/>
</dbReference>
<keyword evidence="7" id="KW-0805">Transcription regulation</keyword>
<keyword evidence="6" id="KW-0028">Amino-acid biosynthesis</keyword>
<dbReference type="SUPFAM" id="SSF53850">
    <property type="entry name" value="Periplasmic binding protein-like II"/>
    <property type="match status" value="1"/>
</dbReference>
<dbReference type="SUPFAM" id="SSF46785">
    <property type="entry name" value="Winged helix' DNA-binding domain"/>
    <property type="match status" value="1"/>
</dbReference>
<proteinExistence type="inferred from homology"/>
<keyword evidence="11" id="KW-0486">Methionine biosynthesis</keyword>
<dbReference type="PRINTS" id="PR00039">
    <property type="entry name" value="HTHLYSR"/>
</dbReference>
<dbReference type="EMBL" id="JBEQCT010000003">
    <property type="protein sequence ID" value="MFM2485084.1"/>
    <property type="molecule type" value="Genomic_DNA"/>
</dbReference>
<dbReference type="PROSITE" id="PS50931">
    <property type="entry name" value="HTH_LYSR"/>
    <property type="match status" value="1"/>
</dbReference>
<dbReference type="InterPro" id="IPR036388">
    <property type="entry name" value="WH-like_DNA-bd_sf"/>
</dbReference>
<comment type="caution">
    <text evidence="13">The sequence shown here is derived from an EMBL/GenBank/DDBJ whole genome shotgun (WGS) entry which is preliminary data.</text>
</comment>
<gene>
    <name evidence="13" type="ORF">ABUE30_08400</name>
</gene>
<feature type="domain" description="HTH lysR-type" evidence="12">
    <location>
        <begin position="2"/>
        <end position="59"/>
    </location>
</feature>
<comment type="similarity">
    <text evidence="2">Belongs to the LysR transcriptional regulatory family.</text>
</comment>
<evidence type="ECO:0000256" key="7">
    <source>
        <dbReference type="ARBA" id="ARBA00023015"/>
    </source>
</evidence>
<sequence>MIELKHLKTLRYLRESETLVDAATRLCLTQSALSHQLKSLEQQIGAQLFIRKSKPLRFTIAGLRLLELADCVLPEFEHAERDLTRLVSGQSGRLHLAIECHSCFNWLMPAIDIYRGLWPDVALDFSSGFSFEPLPELAQGKLDLVVTSDPLPEVGICYQALFAYQPMLAVAPEHPLASKDKIEPEDFATQTLISYPVESQRLDLFNLFLQPAGVQPRAIRQVDMTMMMMQLVASGLGVAVLPNWALHEYVQKGYVVARHLGDGLLWQNLYLAMREEEQNASHLRAFMQIAQQSCFESLTGIKAPETQSDIFPMRQ</sequence>
<keyword evidence="4" id="KW-0963">Cytoplasm</keyword>
<evidence type="ECO:0000256" key="6">
    <source>
        <dbReference type="ARBA" id="ARBA00022605"/>
    </source>
</evidence>
<dbReference type="Pfam" id="PF00126">
    <property type="entry name" value="HTH_1"/>
    <property type="match status" value="1"/>
</dbReference>
<evidence type="ECO:0000256" key="8">
    <source>
        <dbReference type="ARBA" id="ARBA00023125"/>
    </source>
</evidence>
<evidence type="ECO:0000259" key="12">
    <source>
        <dbReference type="PROSITE" id="PS50931"/>
    </source>
</evidence>
<dbReference type="RefSeq" id="WP_408623301.1">
    <property type="nucleotide sequence ID" value="NZ_JBEQCT010000003.1"/>
</dbReference>
<evidence type="ECO:0000256" key="1">
    <source>
        <dbReference type="ARBA" id="ARBA00004496"/>
    </source>
</evidence>
<dbReference type="CDD" id="cd08441">
    <property type="entry name" value="PBP2_MetR"/>
    <property type="match status" value="1"/>
</dbReference>
<evidence type="ECO:0000256" key="4">
    <source>
        <dbReference type="ARBA" id="ARBA00022490"/>
    </source>
</evidence>
<evidence type="ECO:0000256" key="2">
    <source>
        <dbReference type="ARBA" id="ARBA00009437"/>
    </source>
</evidence>
<dbReference type="PANTHER" id="PTHR30126">
    <property type="entry name" value="HTH-TYPE TRANSCRIPTIONAL REGULATOR"/>
    <property type="match status" value="1"/>
</dbReference>
<keyword evidence="14" id="KW-1185">Reference proteome</keyword>
<evidence type="ECO:0000256" key="3">
    <source>
        <dbReference type="ARBA" id="ARBA00019365"/>
    </source>
</evidence>
<keyword evidence="5" id="KW-0678">Repressor</keyword>